<evidence type="ECO:0000313" key="7">
    <source>
        <dbReference type="EMBL" id="CEO99676.1"/>
    </source>
</evidence>
<evidence type="ECO:0000313" key="8">
    <source>
        <dbReference type="EMBL" id="SPQ97994.1"/>
    </source>
</evidence>
<dbReference type="PROSITE" id="PS51412">
    <property type="entry name" value="MACPF_2"/>
    <property type="match status" value="1"/>
</dbReference>
<dbReference type="SMART" id="SM00457">
    <property type="entry name" value="MACPF"/>
    <property type="match status" value="1"/>
</dbReference>
<dbReference type="PANTHER" id="PTHR45742">
    <property type="entry name" value="COMPLEMENT COMPONENT C6"/>
    <property type="match status" value="1"/>
</dbReference>
<evidence type="ECO:0000256" key="1">
    <source>
        <dbReference type="ARBA" id="ARBA00004613"/>
    </source>
</evidence>
<geneLocation type="mitochondrion" evidence="8"/>
<dbReference type="EMBL" id="OVEO01000008">
    <property type="protein sequence ID" value="SPQ97994.1"/>
    <property type="molecule type" value="Genomic_DNA"/>
</dbReference>
<dbReference type="Proteomes" id="UP000290189">
    <property type="component" value="Unassembled WGS sequence"/>
</dbReference>
<evidence type="ECO:0000256" key="4">
    <source>
        <dbReference type="ARBA" id="ARBA00023157"/>
    </source>
</evidence>
<dbReference type="Proteomes" id="UP000039324">
    <property type="component" value="Unassembled WGS sequence"/>
</dbReference>
<keyword evidence="5" id="KW-0732">Signal</keyword>
<dbReference type="PANTHER" id="PTHR45742:SF8">
    <property type="entry name" value="FLOCCULATION PROTEIN FLO11"/>
    <property type="match status" value="1"/>
</dbReference>
<organism evidence="7 9">
    <name type="scientific">Plasmodiophora brassicae</name>
    <name type="common">Clubroot disease agent</name>
    <dbReference type="NCBI Taxonomy" id="37360"/>
    <lineage>
        <taxon>Eukaryota</taxon>
        <taxon>Sar</taxon>
        <taxon>Rhizaria</taxon>
        <taxon>Endomyxa</taxon>
        <taxon>Phytomyxea</taxon>
        <taxon>Plasmodiophorida</taxon>
        <taxon>Plasmodiophoridae</taxon>
        <taxon>Plasmodiophora</taxon>
    </lineage>
</organism>
<evidence type="ECO:0000313" key="10">
    <source>
        <dbReference type="Proteomes" id="UP000290189"/>
    </source>
</evidence>
<dbReference type="OrthoDB" id="6153340at2759"/>
<feature type="signal peptide" evidence="5">
    <location>
        <begin position="1"/>
        <end position="18"/>
    </location>
</feature>
<reference evidence="8 10" key="2">
    <citation type="submission" date="2018-03" db="EMBL/GenBank/DDBJ databases">
        <authorList>
            <person name="Fogelqvist J."/>
        </authorList>
    </citation>
    <scope>NUCLEOTIDE SEQUENCE [LARGE SCALE GENOMIC DNA]</scope>
</reference>
<comment type="subcellular location">
    <subcellularLocation>
        <location evidence="1">Secreted</location>
    </subcellularLocation>
</comment>
<feature type="domain" description="MACPF" evidence="6">
    <location>
        <begin position="11"/>
        <end position="328"/>
    </location>
</feature>
<dbReference type="EMBL" id="CDSF01000092">
    <property type="protein sequence ID" value="CEO99676.1"/>
    <property type="molecule type" value="Genomic_DNA"/>
</dbReference>
<feature type="chain" id="PRO_5033717623" description="MACPF domain-containing protein" evidence="5">
    <location>
        <begin position="19"/>
        <end position="506"/>
    </location>
</feature>
<dbReference type="Pfam" id="PF01823">
    <property type="entry name" value="MACPF"/>
    <property type="match status" value="1"/>
</dbReference>
<gene>
    <name evidence="7" type="ORF">PBRA_007409</name>
    <name evidence="8" type="ORF">PLBR_LOCUS5209</name>
</gene>
<accession>A0A0G4IXB0</accession>
<keyword evidence="8" id="KW-0496">Mitochondrion</keyword>
<evidence type="ECO:0000313" key="9">
    <source>
        <dbReference type="Proteomes" id="UP000039324"/>
    </source>
</evidence>
<evidence type="ECO:0000256" key="2">
    <source>
        <dbReference type="ARBA" id="ARBA00022525"/>
    </source>
</evidence>
<evidence type="ECO:0000256" key="3">
    <source>
        <dbReference type="ARBA" id="ARBA00022852"/>
    </source>
</evidence>
<dbReference type="GO" id="GO:0031640">
    <property type="term" value="P:killing of cells of another organism"/>
    <property type="evidence" value="ECO:0007669"/>
    <property type="project" value="UniProtKB-KW"/>
</dbReference>
<proteinExistence type="predicted"/>
<dbReference type="STRING" id="37360.A0A0G4IXB0"/>
<name>A0A0G4IXB0_PLABS</name>
<evidence type="ECO:0000259" key="6">
    <source>
        <dbReference type="PROSITE" id="PS51412"/>
    </source>
</evidence>
<sequence length="506" mass="54603">MSPMLAVLLVVLIAAARCMPTFPSIGFVGRGYNLLTGNPHGRLFDPGFQGSVFDVGNYSLGTSTADRRYALPNGVDAVPSLSCSSSFTSLEITSVRAFVDAVEVDVHAEVGNVGVPFSASAEFHRVTQRTRQSASVFVESTVRCEMYKAHLHRYTPPQMTSDFSTAVDALADDDDAYHRLFREFGTHVATEVTFGSRTCVLYEMTRESYKSMLAKRVDVRLGASILSQAIVGAGARAGTDESHAFESVVTSKDVFSVGSLTNNDTPLPIRYTLVPVTTFIEDPGRRRAAEHALHRFCSRVPGAQCELDANADPPEDQQAPCPPVTYSGDWVPMTSTWPCTFNGADTWTVAECTGDDQAALAGLRLTRPVTSETRALVSIGCVQVDDASGVGQWSVPVQQDDVEQRVACPASHVMSGMKFTRPCLAAPATVMVSVRCRRMASGTGACATTEWVRSTIPTLPTWAEASCPAGRVVRALEFRQAAGGGRRRPEMRLECCSVQRRCSNAS</sequence>
<reference evidence="7 9" key="1">
    <citation type="submission" date="2015-02" db="EMBL/GenBank/DDBJ databases">
        <authorList>
            <person name="Chooi Y.-H."/>
        </authorList>
    </citation>
    <scope>NUCLEOTIDE SEQUENCE [LARGE SCALE GENOMIC DNA]</scope>
    <source>
        <strain evidence="7">E3</strain>
    </source>
</reference>
<dbReference type="InterPro" id="IPR020864">
    <property type="entry name" value="MACPF"/>
</dbReference>
<keyword evidence="2" id="KW-0964">Secreted</keyword>
<keyword evidence="3" id="KW-0204">Cytolysis</keyword>
<keyword evidence="9" id="KW-1185">Reference proteome</keyword>
<dbReference type="AlphaFoldDB" id="A0A0G4IXB0"/>
<evidence type="ECO:0000256" key="5">
    <source>
        <dbReference type="SAM" id="SignalP"/>
    </source>
</evidence>
<protein>
    <recommendedName>
        <fullName evidence="6">MACPF domain-containing protein</fullName>
    </recommendedName>
</protein>
<keyword evidence="4" id="KW-1015">Disulfide bond</keyword>
<dbReference type="GO" id="GO:0005576">
    <property type="term" value="C:extracellular region"/>
    <property type="evidence" value="ECO:0007669"/>
    <property type="project" value="UniProtKB-SubCell"/>
</dbReference>